<dbReference type="Gene3D" id="2.30.30.40">
    <property type="entry name" value="SH3 Domains"/>
    <property type="match status" value="1"/>
</dbReference>
<feature type="signal peptide" evidence="8">
    <location>
        <begin position="1"/>
        <end position="22"/>
    </location>
</feature>
<gene>
    <name evidence="10" type="ORF">DV711_03850</name>
</gene>
<keyword evidence="5 7" id="KW-0472">Membrane</keyword>
<feature type="transmembrane region" description="Helical" evidence="7">
    <location>
        <begin position="158"/>
        <end position="179"/>
    </location>
</feature>
<comment type="caution">
    <text evidence="10">The sequence shown here is derived from an EMBL/GenBank/DDBJ whole genome shotgun (WGS) entry which is preliminary data.</text>
</comment>
<evidence type="ECO:0000256" key="7">
    <source>
        <dbReference type="SAM" id="Phobius"/>
    </source>
</evidence>
<evidence type="ECO:0000256" key="3">
    <source>
        <dbReference type="ARBA" id="ARBA00022729"/>
    </source>
</evidence>
<protein>
    <submittedName>
        <fullName evidence="10">TIGR04211 family SH3 domain-containing protein</fullName>
    </submittedName>
</protein>
<feature type="coiled-coil region" evidence="6">
    <location>
        <begin position="101"/>
        <end position="156"/>
    </location>
</feature>
<evidence type="ECO:0000256" key="2">
    <source>
        <dbReference type="ARBA" id="ARBA00022692"/>
    </source>
</evidence>
<dbReference type="GO" id="GO:0016020">
    <property type="term" value="C:membrane"/>
    <property type="evidence" value="ECO:0007669"/>
    <property type="project" value="UniProtKB-SubCell"/>
</dbReference>
<evidence type="ECO:0000256" key="4">
    <source>
        <dbReference type="ARBA" id="ARBA00022989"/>
    </source>
</evidence>
<dbReference type="EMBL" id="QQOH01000001">
    <property type="protein sequence ID" value="RDE24728.1"/>
    <property type="molecule type" value="Genomic_DNA"/>
</dbReference>
<organism evidence="10 11">
    <name type="scientific">Motiliproteus coralliicola</name>
    <dbReference type="NCBI Taxonomy" id="2283196"/>
    <lineage>
        <taxon>Bacteria</taxon>
        <taxon>Pseudomonadati</taxon>
        <taxon>Pseudomonadota</taxon>
        <taxon>Gammaproteobacteria</taxon>
        <taxon>Oceanospirillales</taxon>
        <taxon>Oceanospirillaceae</taxon>
        <taxon>Motiliproteus</taxon>
    </lineage>
</organism>
<dbReference type="OrthoDB" id="9790951at2"/>
<feature type="domain" description="SH3b" evidence="9">
    <location>
        <begin position="22"/>
        <end position="88"/>
    </location>
</feature>
<keyword evidence="11" id="KW-1185">Reference proteome</keyword>
<dbReference type="InterPro" id="IPR016476">
    <property type="entry name" value="SH3_dom_pro"/>
</dbReference>
<keyword evidence="2 7" id="KW-0812">Transmembrane</keyword>
<proteinExistence type="predicted"/>
<keyword evidence="3 8" id="KW-0732">Signal</keyword>
<dbReference type="Proteomes" id="UP000253769">
    <property type="component" value="Unassembled WGS sequence"/>
</dbReference>
<dbReference type="AlphaFoldDB" id="A0A369WRI5"/>
<evidence type="ECO:0000256" key="6">
    <source>
        <dbReference type="SAM" id="Coils"/>
    </source>
</evidence>
<keyword evidence="6" id="KW-0175">Coiled coil</keyword>
<dbReference type="PROSITE" id="PS51781">
    <property type="entry name" value="SH3B"/>
    <property type="match status" value="1"/>
</dbReference>
<dbReference type="InterPro" id="IPR003646">
    <property type="entry name" value="SH3-like_bac-type"/>
</dbReference>
<evidence type="ECO:0000313" key="10">
    <source>
        <dbReference type="EMBL" id="RDE24728.1"/>
    </source>
</evidence>
<reference evidence="10 11" key="1">
    <citation type="submission" date="2018-07" db="EMBL/GenBank/DDBJ databases">
        <title>Motiliproteus coralliicola sp. nov., a bacterium isolated from Coral.</title>
        <authorList>
            <person name="Wang G."/>
        </authorList>
    </citation>
    <scope>NUCLEOTIDE SEQUENCE [LARGE SCALE GENOMIC DNA]</scope>
    <source>
        <strain evidence="10 11">C34</strain>
    </source>
</reference>
<dbReference type="Pfam" id="PF08239">
    <property type="entry name" value="SH3_3"/>
    <property type="match status" value="1"/>
</dbReference>
<sequence>MRFGLLVLVLLSSLGLSAPSLAAGAHISDKVTVFMHRGPSNQYRIKANVPSGTMLDVLEQNKATGYSHVRLASGTEGWVQSKYIDNGDSITVRLPALEKALARSSQIIEEQKETIAALETDLNSSNEKQARSTADTAQLQNEVDRLQRELEAMDETNLMGWFLRGGALALGGILIGLIVPHLPKRRRRKDDWF</sequence>
<accession>A0A369WRI5</accession>
<evidence type="ECO:0000256" key="1">
    <source>
        <dbReference type="ARBA" id="ARBA00004167"/>
    </source>
</evidence>
<comment type="subcellular location">
    <subcellularLocation>
        <location evidence="1">Membrane</location>
        <topology evidence="1">Single-pass membrane protein</topology>
    </subcellularLocation>
</comment>
<evidence type="ECO:0000256" key="5">
    <source>
        <dbReference type="ARBA" id="ARBA00023136"/>
    </source>
</evidence>
<evidence type="ECO:0000259" key="9">
    <source>
        <dbReference type="PROSITE" id="PS51781"/>
    </source>
</evidence>
<dbReference type="SMART" id="SM00287">
    <property type="entry name" value="SH3b"/>
    <property type="match status" value="1"/>
</dbReference>
<feature type="chain" id="PRO_5016729733" evidence="8">
    <location>
        <begin position="23"/>
        <end position="193"/>
    </location>
</feature>
<name>A0A369WRI5_9GAMM</name>
<dbReference type="NCBIfam" id="TIGR04211">
    <property type="entry name" value="SH3_and_anchor"/>
    <property type="match status" value="1"/>
</dbReference>
<keyword evidence="4 7" id="KW-1133">Transmembrane helix</keyword>
<dbReference type="RefSeq" id="WP_114694318.1">
    <property type="nucleotide sequence ID" value="NZ_QQOH01000001.1"/>
</dbReference>
<evidence type="ECO:0000256" key="8">
    <source>
        <dbReference type="SAM" id="SignalP"/>
    </source>
</evidence>
<evidence type="ECO:0000313" key="11">
    <source>
        <dbReference type="Proteomes" id="UP000253769"/>
    </source>
</evidence>